<comment type="caution">
    <text evidence="2">The sequence shown here is derived from an EMBL/GenBank/DDBJ whole genome shotgun (WGS) entry which is preliminary data.</text>
</comment>
<reference evidence="2" key="1">
    <citation type="submission" date="2018-11" db="EMBL/GenBank/DDBJ databases">
        <authorList>
            <person name="Alioto T."/>
            <person name="Alioto T."/>
        </authorList>
    </citation>
    <scope>NUCLEOTIDE SEQUENCE</scope>
</reference>
<dbReference type="AlphaFoldDB" id="A0A8B6HF97"/>
<evidence type="ECO:0000313" key="3">
    <source>
        <dbReference type="Proteomes" id="UP000596742"/>
    </source>
</evidence>
<name>A0A8B6HF97_MYTGA</name>
<organism evidence="2 3">
    <name type="scientific">Mytilus galloprovincialis</name>
    <name type="common">Mediterranean mussel</name>
    <dbReference type="NCBI Taxonomy" id="29158"/>
    <lineage>
        <taxon>Eukaryota</taxon>
        <taxon>Metazoa</taxon>
        <taxon>Spiralia</taxon>
        <taxon>Lophotrochozoa</taxon>
        <taxon>Mollusca</taxon>
        <taxon>Bivalvia</taxon>
        <taxon>Autobranchia</taxon>
        <taxon>Pteriomorphia</taxon>
        <taxon>Mytilida</taxon>
        <taxon>Mytiloidea</taxon>
        <taxon>Mytilidae</taxon>
        <taxon>Mytilinae</taxon>
        <taxon>Mytilus</taxon>
    </lineage>
</organism>
<gene>
    <name evidence="2" type="ORF">MGAL_10B014729</name>
</gene>
<accession>A0A8B6HF97</accession>
<sequence length="281" mass="33704">MVKDRCDHDKGFLEAWHLNRYSMYDSESASPSPPSSSSDTEPFDLSPRQPLDLSVRTEPLDQEMGEIGENNVERGVTGEIVEDSGSSKEDTDSDDDDITSSQRPRVVFYQELERVSFFLERFNYYKWIRDKRLTWALRNFGQEREEDYILNNADEALEFIEAPFSMSDLRRLLNEQELYFSKAHLMLLERVLDFIEYCEEEEYLWEEGTIKFKWTYNNMYDLDALEDDARWILRVRELLFNPPCYCCYYYFHFYQITRKMKVRYPTLWNFVINEEIDTGSI</sequence>
<dbReference type="Proteomes" id="UP000596742">
    <property type="component" value="Unassembled WGS sequence"/>
</dbReference>
<keyword evidence="3" id="KW-1185">Reference proteome</keyword>
<evidence type="ECO:0000256" key="1">
    <source>
        <dbReference type="SAM" id="MobiDB-lite"/>
    </source>
</evidence>
<protein>
    <submittedName>
        <fullName evidence="2">Uncharacterized protein</fullName>
    </submittedName>
</protein>
<evidence type="ECO:0000313" key="2">
    <source>
        <dbReference type="EMBL" id="VDI78393.1"/>
    </source>
</evidence>
<proteinExistence type="predicted"/>
<feature type="region of interest" description="Disordered" evidence="1">
    <location>
        <begin position="24"/>
        <end position="100"/>
    </location>
</feature>
<feature type="compositionally biased region" description="Low complexity" evidence="1">
    <location>
        <begin position="26"/>
        <end position="38"/>
    </location>
</feature>
<dbReference type="EMBL" id="UYJE01009958">
    <property type="protein sequence ID" value="VDI78393.1"/>
    <property type="molecule type" value="Genomic_DNA"/>
</dbReference>